<evidence type="ECO:0000256" key="3">
    <source>
        <dbReference type="SAM" id="MobiDB-lite"/>
    </source>
</evidence>
<dbReference type="PANTHER" id="PTHR43582">
    <property type="entry name" value="LINEARMYCIN RESISTANCE ATP-BINDING PROTEIN LNRL"/>
    <property type="match status" value="1"/>
</dbReference>
<organism evidence="5 6">
    <name type="scientific">Streptomyces puniciscabiei</name>
    <dbReference type="NCBI Taxonomy" id="164348"/>
    <lineage>
        <taxon>Bacteria</taxon>
        <taxon>Bacillati</taxon>
        <taxon>Actinomycetota</taxon>
        <taxon>Actinomycetes</taxon>
        <taxon>Kitasatosporales</taxon>
        <taxon>Streptomycetaceae</taxon>
        <taxon>Streptomyces</taxon>
    </lineage>
</organism>
<evidence type="ECO:0000313" key="6">
    <source>
        <dbReference type="Proteomes" id="UP000318103"/>
    </source>
</evidence>
<proteinExistence type="predicted"/>
<dbReference type="Gene3D" id="3.40.50.300">
    <property type="entry name" value="P-loop containing nucleotide triphosphate hydrolases"/>
    <property type="match status" value="1"/>
</dbReference>
<dbReference type="Proteomes" id="UP000318103">
    <property type="component" value="Unassembled WGS sequence"/>
</dbReference>
<evidence type="ECO:0000256" key="2">
    <source>
        <dbReference type="ARBA" id="ARBA00022840"/>
    </source>
</evidence>
<dbReference type="PROSITE" id="PS50893">
    <property type="entry name" value="ABC_TRANSPORTER_2"/>
    <property type="match status" value="1"/>
</dbReference>
<gene>
    <name evidence="5" type="ORF">FB563_6882</name>
</gene>
<feature type="domain" description="ABC transporter" evidence="4">
    <location>
        <begin position="267"/>
        <end position="498"/>
    </location>
</feature>
<feature type="compositionally biased region" description="Low complexity" evidence="3">
    <location>
        <begin position="47"/>
        <end position="58"/>
    </location>
</feature>
<dbReference type="STRING" id="164348.BFF78_39505"/>
<dbReference type="SMART" id="SM00382">
    <property type="entry name" value="AAA"/>
    <property type="match status" value="1"/>
</dbReference>
<dbReference type="InterPro" id="IPR003593">
    <property type="entry name" value="AAA+_ATPase"/>
</dbReference>
<keyword evidence="1" id="KW-0547">Nucleotide-binding</keyword>
<name>A0A542TIU3_9ACTN</name>
<dbReference type="PANTHER" id="PTHR43582:SF2">
    <property type="entry name" value="LINEARMYCIN RESISTANCE ATP-BINDING PROTEIN LNRL"/>
    <property type="match status" value="1"/>
</dbReference>
<reference evidence="5 6" key="1">
    <citation type="submission" date="2019-06" db="EMBL/GenBank/DDBJ databases">
        <title>Sequencing the genomes of 1000 actinobacteria strains.</title>
        <authorList>
            <person name="Klenk H.-P."/>
        </authorList>
    </citation>
    <scope>NUCLEOTIDE SEQUENCE [LARGE SCALE GENOMIC DNA]</scope>
    <source>
        <strain evidence="5 6">DSM 41929</strain>
    </source>
</reference>
<dbReference type="InterPro" id="IPR003439">
    <property type="entry name" value="ABC_transporter-like_ATP-bd"/>
</dbReference>
<feature type="compositionally biased region" description="Basic and acidic residues" evidence="3">
    <location>
        <begin position="515"/>
        <end position="526"/>
    </location>
</feature>
<sequence length="535" mass="52462">MTRDSTDTPDDAGPTDSRGDAGTAAAPVAAVGTSDAPGDVETADSPGDGVDTTGTTGDAANTPDVPAAVGGVGAAPGRSTEGPGAATGSAGTGEAASGSAATAPPAEAARPAATPAPVDVPAAVGGVGAAPGRSTDAPGTATGSAGTGEAASGSAATAPPTEAARPAATPAPVDVPAAVGGVGAAPGRSTEGPGAATGSAGTGEAATGSAATAPPTEAARPAAAPAPVTDAVDAAAEVAQPEAAPGVDAAAEVARTGPTGTPVADAVSCTRLAYAFGDTLAVDGLDLAVREGEVFGLLGPNGAGKTTAIRCITTLLPVPAGMVGVFGHDAAKERMAVRRLLGYVPQQLSADSGLTGRENVALFARVFDVPRRERAERVGQALTAVGLTDAADRLAGTYSGGMVRRLELAQALVSAPRLLILDEPTIGLDPIARTGVWEHINAVRAATGMTVLVTTHYMDEADQYCDRVGLMHRGRLRALGTPAELRRDLAERQGTDTLPTLEDVFRDVAGSGLDDHSGGGFRDVRSTRRTARRVG</sequence>
<dbReference type="Pfam" id="PF00005">
    <property type="entry name" value="ABC_tran"/>
    <property type="match status" value="1"/>
</dbReference>
<dbReference type="EMBL" id="VFNX01000002">
    <property type="protein sequence ID" value="TQK86730.1"/>
    <property type="molecule type" value="Genomic_DNA"/>
</dbReference>
<comment type="caution">
    <text evidence="5">The sequence shown here is derived from an EMBL/GenBank/DDBJ whole genome shotgun (WGS) entry which is preliminary data.</text>
</comment>
<feature type="region of interest" description="Disordered" evidence="3">
    <location>
        <begin position="515"/>
        <end position="535"/>
    </location>
</feature>
<dbReference type="GO" id="GO:0005524">
    <property type="term" value="F:ATP binding"/>
    <property type="evidence" value="ECO:0007669"/>
    <property type="project" value="UniProtKB-KW"/>
</dbReference>
<keyword evidence="2" id="KW-0067">ATP-binding</keyword>
<dbReference type="GO" id="GO:0016887">
    <property type="term" value="F:ATP hydrolysis activity"/>
    <property type="evidence" value="ECO:0007669"/>
    <property type="project" value="InterPro"/>
</dbReference>
<dbReference type="SUPFAM" id="SSF52540">
    <property type="entry name" value="P-loop containing nucleoside triphosphate hydrolases"/>
    <property type="match status" value="1"/>
</dbReference>
<feature type="compositionally biased region" description="Low complexity" evidence="3">
    <location>
        <begin position="82"/>
        <end position="229"/>
    </location>
</feature>
<accession>A0A542TIU3</accession>
<keyword evidence="6" id="KW-1185">Reference proteome</keyword>
<dbReference type="AlphaFoldDB" id="A0A542TIU3"/>
<evidence type="ECO:0000256" key="1">
    <source>
        <dbReference type="ARBA" id="ARBA00022741"/>
    </source>
</evidence>
<evidence type="ECO:0000259" key="4">
    <source>
        <dbReference type="PROSITE" id="PS50893"/>
    </source>
</evidence>
<dbReference type="InterPro" id="IPR027417">
    <property type="entry name" value="P-loop_NTPase"/>
</dbReference>
<feature type="compositionally biased region" description="Low complexity" evidence="3">
    <location>
        <begin position="20"/>
        <end position="36"/>
    </location>
</feature>
<protein>
    <submittedName>
        <fullName evidence="5">ABC-type multidrug transport system ATPase subunit</fullName>
    </submittedName>
</protein>
<evidence type="ECO:0000313" key="5">
    <source>
        <dbReference type="EMBL" id="TQK86730.1"/>
    </source>
</evidence>
<feature type="region of interest" description="Disordered" evidence="3">
    <location>
        <begin position="1"/>
        <end position="229"/>
    </location>
</feature>